<keyword evidence="1" id="KW-0645">Protease</keyword>
<evidence type="ECO:0000256" key="2">
    <source>
        <dbReference type="ARBA" id="ARBA00022723"/>
    </source>
</evidence>
<protein>
    <submittedName>
        <fullName evidence="7">Peptidase</fullName>
    </submittedName>
</protein>
<dbReference type="PANTHER" id="PTHR34858">
    <property type="entry name" value="CYSO-CYSTEINE PEPTIDASE"/>
    <property type="match status" value="1"/>
</dbReference>
<evidence type="ECO:0000313" key="7">
    <source>
        <dbReference type="EMBL" id="NBC35026.1"/>
    </source>
</evidence>
<dbReference type="Pfam" id="PF14464">
    <property type="entry name" value="Prok-JAB"/>
    <property type="match status" value="1"/>
</dbReference>
<keyword evidence="2" id="KW-0479">Metal-binding</keyword>
<dbReference type="PROSITE" id="PS50249">
    <property type="entry name" value="MPN"/>
    <property type="match status" value="1"/>
</dbReference>
<proteinExistence type="predicted"/>
<name>A0ABW9X917_9SPHN</name>
<keyword evidence="8" id="KW-1185">Reference proteome</keyword>
<dbReference type="PANTHER" id="PTHR34858:SF1">
    <property type="entry name" value="CYSO-CYSTEINE PEPTIDASE"/>
    <property type="match status" value="1"/>
</dbReference>
<evidence type="ECO:0000313" key="8">
    <source>
        <dbReference type="Proteomes" id="UP000753724"/>
    </source>
</evidence>
<keyword evidence="5" id="KW-0482">Metalloprotease</keyword>
<comment type="caution">
    <text evidence="7">The sequence shown here is derived from an EMBL/GenBank/DDBJ whole genome shotgun (WGS) entry which is preliminary data.</text>
</comment>
<dbReference type="SUPFAM" id="SSF102712">
    <property type="entry name" value="JAB1/MPN domain"/>
    <property type="match status" value="1"/>
</dbReference>
<dbReference type="InterPro" id="IPR037518">
    <property type="entry name" value="MPN"/>
</dbReference>
<dbReference type="InterPro" id="IPR028090">
    <property type="entry name" value="JAB_dom_prok"/>
</dbReference>
<evidence type="ECO:0000256" key="4">
    <source>
        <dbReference type="ARBA" id="ARBA00022833"/>
    </source>
</evidence>
<dbReference type="SMART" id="SM00232">
    <property type="entry name" value="JAB_MPN"/>
    <property type="match status" value="1"/>
</dbReference>
<gene>
    <name evidence="7" type="ORF">GTZ99_00460</name>
</gene>
<dbReference type="Gene3D" id="3.40.140.10">
    <property type="entry name" value="Cytidine Deaminase, domain 2"/>
    <property type="match status" value="1"/>
</dbReference>
<sequence length="168" mass="17406">MASCPDDSPRSIIVQMGLVFHLARAVAPAMEAHVAAAWPNEACGLLLGAVEGGCVRVLAAVPCANVASDPARKFEIDPAALIAAHRAAREGTGARVVGCFHSHPVGGAFPSARDVAAAAGDGAIWAIVAPACGAVRHLSTEQPSDWRIGWWQSSRNGFEHLSPREDAV</sequence>
<accession>A0ABW9X917</accession>
<feature type="domain" description="MPN" evidence="6">
    <location>
        <begin position="19"/>
        <end position="157"/>
    </location>
</feature>
<keyword evidence="3" id="KW-0378">Hydrolase</keyword>
<evidence type="ECO:0000256" key="3">
    <source>
        <dbReference type="ARBA" id="ARBA00022801"/>
    </source>
</evidence>
<dbReference type="InterPro" id="IPR000555">
    <property type="entry name" value="JAMM/MPN+_dom"/>
</dbReference>
<evidence type="ECO:0000256" key="5">
    <source>
        <dbReference type="ARBA" id="ARBA00023049"/>
    </source>
</evidence>
<reference evidence="8" key="1">
    <citation type="submission" date="2020-01" db="EMBL/GenBank/DDBJ databases">
        <title>Sphingomonas sp. strain CSW-10.</title>
        <authorList>
            <person name="Chen W.-M."/>
        </authorList>
    </citation>
    <scope>NUCLEOTIDE SEQUENCE [LARGE SCALE GENOMIC DNA]</scope>
    <source>
        <strain evidence="8">FSY-8</strain>
    </source>
</reference>
<dbReference type="Proteomes" id="UP000753724">
    <property type="component" value="Unassembled WGS sequence"/>
</dbReference>
<dbReference type="CDD" id="cd08070">
    <property type="entry name" value="MPN_like"/>
    <property type="match status" value="1"/>
</dbReference>
<keyword evidence="4" id="KW-0862">Zinc</keyword>
<organism evidence="7 8">
    <name type="scientific">Novosphingobium ovatum</name>
    <dbReference type="NCBI Taxonomy" id="1908523"/>
    <lineage>
        <taxon>Bacteria</taxon>
        <taxon>Pseudomonadati</taxon>
        <taxon>Pseudomonadota</taxon>
        <taxon>Alphaproteobacteria</taxon>
        <taxon>Sphingomonadales</taxon>
        <taxon>Sphingomonadaceae</taxon>
        <taxon>Novosphingobium</taxon>
    </lineage>
</organism>
<evidence type="ECO:0000256" key="1">
    <source>
        <dbReference type="ARBA" id="ARBA00022670"/>
    </source>
</evidence>
<dbReference type="EMBL" id="JAAAPO010000001">
    <property type="protein sequence ID" value="NBC35026.1"/>
    <property type="molecule type" value="Genomic_DNA"/>
</dbReference>
<dbReference type="InterPro" id="IPR051929">
    <property type="entry name" value="VirAsm_ModProt"/>
</dbReference>
<evidence type="ECO:0000259" key="6">
    <source>
        <dbReference type="PROSITE" id="PS50249"/>
    </source>
</evidence>